<proteinExistence type="predicted"/>
<dbReference type="EMBL" id="QRCT01000051">
    <property type="protein sequence ID" value="RDU21893.1"/>
    <property type="molecule type" value="Genomic_DNA"/>
</dbReference>
<evidence type="ECO:0000313" key="3">
    <source>
        <dbReference type="Proteomes" id="UP000255036"/>
    </source>
</evidence>
<feature type="domain" description="6-hydroxymethylpterin diphosphokinase MptE-like" evidence="1">
    <location>
        <begin position="210"/>
        <end position="380"/>
    </location>
</feature>
<gene>
    <name evidence="2" type="ORF">DWV06_18090</name>
</gene>
<dbReference type="RefSeq" id="WP_115483625.1">
    <property type="nucleotide sequence ID" value="NZ_QRCT01000051.1"/>
</dbReference>
<dbReference type="Pfam" id="PF01973">
    <property type="entry name" value="MptE-like"/>
    <property type="match status" value="1"/>
</dbReference>
<reference evidence="2 3" key="1">
    <citation type="submission" date="2018-07" db="EMBL/GenBank/DDBJ databases">
        <title>Anaerosacharophilus polymeroproducens gen. nov. sp. nov., an anaerobic bacterium isolated from salt field.</title>
        <authorList>
            <person name="Kim W."/>
            <person name="Yang S.-H."/>
            <person name="Oh J."/>
            <person name="Lee J.-H."/>
            <person name="Kwon K.K."/>
        </authorList>
    </citation>
    <scope>NUCLEOTIDE SEQUENCE [LARGE SCALE GENOMIC DNA]</scope>
    <source>
        <strain evidence="2 3">MCWD5</strain>
    </source>
</reference>
<protein>
    <submittedName>
        <fullName evidence="2">DUF115 domain-containing protein</fullName>
    </submittedName>
</protein>
<keyword evidence="3" id="KW-1185">Reference proteome</keyword>
<organism evidence="2 3">
    <name type="scientific">Anaerosacchariphilus polymeriproducens</name>
    <dbReference type="NCBI Taxonomy" id="1812858"/>
    <lineage>
        <taxon>Bacteria</taxon>
        <taxon>Bacillati</taxon>
        <taxon>Bacillota</taxon>
        <taxon>Clostridia</taxon>
        <taxon>Lachnospirales</taxon>
        <taxon>Lachnospiraceae</taxon>
        <taxon>Anaerosacchariphilus</taxon>
    </lineage>
</organism>
<dbReference type="InterPro" id="IPR002826">
    <property type="entry name" value="MptE-like"/>
</dbReference>
<name>A0A371AQP5_9FIRM</name>
<dbReference type="OrthoDB" id="5291305at2"/>
<evidence type="ECO:0000259" key="1">
    <source>
        <dbReference type="Pfam" id="PF01973"/>
    </source>
</evidence>
<evidence type="ECO:0000313" key="2">
    <source>
        <dbReference type="EMBL" id="RDU21893.1"/>
    </source>
</evidence>
<dbReference type="PANTHER" id="PTHR41786:SF1">
    <property type="entry name" value="6-HYDROXYMETHYLPTERIN DIPHOSPHOKINASE MPTE-LIKE DOMAIN-CONTAINING PROTEIN"/>
    <property type="match status" value="1"/>
</dbReference>
<dbReference type="PANTHER" id="PTHR41786">
    <property type="entry name" value="MOTILITY ACCESSORY FACTOR MAF"/>
    <property type="match status" value="1"/>
</dbReference>
<accession>A0A371AQP5</accession>
<sequence>MKEFIYKKNKKRLEKYYKDLLDTIVNYDDNIDISYQVQFTELDNKSVLQIEKENQTWRMNSYYDDKKSIEVWADQFEKIPFNSVIQIYGMAGISYIEKLLSVTPKEVYIVLYEPSIQIFLGMLENVDLPFLESGRVGLIVKGLNNQHFKTLLGICVGLDNLPHIKYLCHPNYMKLFGNEYTQYMEVIKEHVERSVFNRNTQMIFNKEMPKNYIGNLKTFYHQYSVGQLCEALPKNIPVIVISAGPSLNKNIKDLKEAENKAFLIATDTAVKPLLKEDIVPHCFVTVDPGKPMLLFEDERVFDIPMVLTMSGNTDIVKRHRGKKFFSYDGNGYIRYFYEKGKRIPTVLSTGGSVANNAFSVGIEAGAKTIIFVGQDLAFTGNKTHADGTFQEKMDEVDLKERRMVEVESVDGGMVLTSLDFKHYLEWFENEIKTCPNVKFIDATEGGAKIHGTHIMTLKEAIASECKEELNLQEIIDKIPKLFTEKQIKEFDEYTKNAPGKLDFIERKTEQGIKYYEKIVSYFQKNQLDSEEFKKLFKKIKKIDRDLEKEPLMNIVKAYMKATEYSILYDVGMVKEDIQEEGRTISDKGIAIFKMMQEAVEYIRPFIEEMADEKWGES</sequence>
<dbReference type="AlphaFoldDB" id="A0A371AQP5"/>
<comment type="caution">
    <text evidence="2">The sequence shown here is derived from an EMBL/GenBank/DDBJ whole genome shotgun (WGS) entry which is preliminary data.</text>
</comment>
<dbReference type="Proteomes" id="UP000255036">
    <property type="component" value="Unassembled WGS sequence"/>
</dbReference>